<feature type="domain" description="Replication factor A C-terminal" evidence="8">
    <location>
        <begin position="355"/>
        <end position="444"/>
    </location>
</feature>
<evidence type="ECO:0000256" key="1">
    <source>
        <dbReference type="ARBA" id="ARBA00005690"/>
    </source>
</evidence>
<sequence>VKQKGIGINLDSIERSIAGFDVSLRFSSSTYLCSVLLFYCSLGLGMRTSLSGQAKLEKGSSQGGFTPLSRLTLGNHGWIRVRVRVSRIWVAFNPNTGTEFGLDSLLIDDEGVTMQARAFPSDMNWLKHQLVEGKVYALSHFTVVRRRQDYMACRNDLMIYMGKQTAVDEISDDAGSSIPLHSFEFVNFGDVPSRNKDKSLFTDVIGQIVSIEDEGRTWKWDSLRNISFRNIHLRDLRGRQLSVALYEDLGRNFDRDLASKQDQEVPIVAIFAGMFVQLYNGIGFTVRSTSASKYYLDLDIPEVQEFRKSLANAHKPIDRLPCHLQNPVNPAELVNSWRTIKQLTSLNPHELHGTWFLCRATLKGIDCTKGWSYQACFHCNQSISWDGIKPLCIQGCPNNMPPVERYKLDAVIEDETGAMNVMIFDDPAQKLIGVAAGNLFQEATGDGVSAIVSLQQKCAFVVAPGNGCFVVKHILNDDELQLLNSGSVHMEAGSGDELSQDEGSSSFYSSSPHVKKVEYDVPLFFSFRFETP</sequence>
<dbReference type="CDD" id="cd04481">
    <property type="entry name" value="RPA1_DBD_B_like"/>
    <property type="match status" value="1"/>
</dbReference>
<evidence type="ECO:0000256" key="3">
    <source>
        <dbReference type="ARBA" id="ARBA00022771"/>
    </source>
</evidence>
<keyword evidence="5" id="KW-0238">DNA-binding</keyword>
<feature type="non-terminal residue" evidence="9">
    <location>
        <position position="1"/>
    </location>
</feature>
<evidence type="ECO:0000313" key="10">
    <source>
        <dbReference type="Proteomes" id="UP000095767"/>
    </source>
</evidence>
<feature type="region of interest" description="Disordered" evidence="6">
    <location>
        <begin position="491"/>
        <end position="510"/>
    </location>
</feature>
<feature type="domain" description="Replication protein A 70 kDa DNA-binding subunit B/D first OB fold" evidence="7">
    <location>
        <begin position="65"/>
        <end position="168"/>
    </location>
</feature>
<name>A0A1E5V208_9POAL</name>
<evidence type="ECO:0000256" key="4">
    <source>
        <dbReference type="ARBA" id="ARBA00022833"/>
    </source>
</evidence>
<reference evidence="9 10" key="1">
    <citation type="submission" date="2016-09" db="EMBL/GenBank/DDBJ databases">
        <title>The draft genome of Dichanthelium oligosanthes: A C3 panicoid grass species.</title>
        <authorList>
            <person name="Studer A.J."/>
            <person name="Schnable J.C."/>
            <person name="Brutnell T.P."/>
        </authorList>
    </citation>
    <scope>NUCLEOTIDE SEQUENCE [LARGE SCALE GENOMIC DNA]</scope>
    <source>
        <strain evidence="10">cv. Kellogg 1175</strain>
        <tissue evidence="9">Leaf</tissue>
    </source>
</reference>
<keyword evidence="10" id="KW-1185">Reference proteome</keyword>
<keyword evidence="2" id="KW-0479">Metal-binding</keyword>
<keyword evidence="3" id="KW-0863">Zinc-finger</keyword>
<dbReference type="Gene3D" id="2.40.50.140">
    <property type="entry name" value="Nucleic acid-binding proteins"/>
    <property type="match status" value="3"/>
</dbReference>
<dbReference type="Pfam" id="PF02721">
    <property type="entry name" value="DUF223"/>
    <property type="match status" value="1"/>
</dbReference>
<dbReference type="GO" id="GO:0008270">
    <property type="term" value="F:zinc ion binding"/>
    <property type="evidence" value="ECO:0007669"/>
    <property type="project" value="UniProtKB-KW"/>
</dbReference>
<dbReference type="SUPFAM" id="SSF50249">
    <property type="entry name" value="Nucleic acid-binding proteins"/>
    <property type="match status" value="3"/>
</dbReference>
<dbReference type="CDD" id="cd04480">
    <property type="entry name" value="RPA1_DBD_A_like"/>
    <property type="match status" value="1"/>
</dbReference>
<evidence type="ECO:0000256" key="2">
    <source>
        <dbReference type="ARBA" id="ARBA00022723"/>
    </source>
</evidence>
<dbReference type="AlphaFoldDB" id="A0A1E5V208"/>
<gene>
    <name evidence="9" type="ORF">BAE44_0019788</name>
</gene>
<dbReference type="Pfam" id="PF08646">
    <property type="entry name" value="Rep_fac-A_C"/>
    <property type="match status" value="1"/>
</dbReference>
<dbReference type="GO" id="GO:0003677">
    <property type="term" value="F:DNA binding"/>
    <property type="evidence" value="ECO:0007669"/>
    <property type="project" value="UniProtKB-KW"/>
</dbReference>
<accession>A0A1E5V208</accession>
<comment type="similarity">
    <text evidence="1">Belongs to the replication factor A protein 1 family.</text>
</comment>
<proteinExistence type="inferred from homology"/>
<evidence type="ECO:0000259" key="8">
    <source>
        <dbReference type="Pfam" id="PF08646"/>
    </source>
</evidence>
<dbReference type="PANTHER" id="PTHR47165:SF3">
    <property type="entry name" value="RETROTRANSPOSON-LIKE PROTEIN"/>
    <property type="match status" value="1"/>
</dbReference>
<feature type="compositionally biased region" description="Polar residues" evidence="6">
    <location>
        <begin position="501"/>
        <end position="510"/>
    </location>
</feature>
<dbReference type="CDD" id="cd04476">
    <property type="entry name" value="RPA1_DBD_C"/>
    <property type="match status" value="1"/>
</dbReference>
<dbReference type="InterPro" id="IPR012340">
    <property type="entry name" value="NA-bd_OB-fold"/>
</dbReference>
<dbReference type="Proteomes" id="UP000095767">
    <property type="component" value="Unassembled WGS sequence"/>
</dbReference>
<dbReference type="InterPro" id="IPR047192">
    <property type="entry name" value="Euk_RPA1_DBD_C"/>
</dbReference>
<dbReference type="EMBL" id="LWDX02054413">
    <property type="protein sequence ID" value="OEL19192.1"/>
    <property type="molecule type" value="Genomic_DNA"/>
</dbReference>
<comment type="caution">
    <text evidence="9">The sequence shown here is derived from an EMBL/GenBank/DDBJ whole genome shotgun (WGS) entry which is preliminary data.</text>
</comment>
<dbReference type="OrthoDB" id="671687at2759"/>
<dbReference type="STRING" id="888268.A0A1E5V208"/>
<dbReference type="InterPro" id="IPR003871">
    <property type="entry name" value="RFA1B/D_OB_1st"/>
</dbReference>
<organism evidence="9 10">
    <name type="scientific">Dichanthelium oligosanthes</name>
    <dbReference type="NCBI Taxonomy" id="888268"/>
    <lineage>
        <taxon>Eukaryota</taxon>
        <taxon>Viridiplantae</taxon>
        <taxon>Streptophyta</taxon>
        <taxon>Embryophyta</taxon>
        <taxon>Tracheophyta</taxon>
        <taxon>Spermatophyta</taxon>
        <taxon>Magnoliopsida</taxon>
        <taxon>Liliopsida</taxon>
        <taxon>Poales</taxon>
        <taxon>Poaceae</taxon>
        <taxon>PACMAD clade</taxon>
        <taxon>Panicoideae</taxon>
        <taxon>Panicodae</taxon>
        <taxon>Paniceae</taxon>
        <taxon>Dichantheliinae</taxon>
        <taxon>Dichanthelium</taxon>
    </lineage>
</organism>
<evidence type="ECO:0000256" key="5">
    <source>
        <dbReference type="ARBA" id="ARBA00023125"/>
    </source>
</evidence>
<evidence type="ECO:0000313" key="9">
    <source>
        <dbReference type="EMBL" id="OEL19192.1"/>
    </source>
</evidence>
<dbReference type="PANTHER" id="PTHR47165">
    <property type="entry name" value="OS03G0429900 PROTEIN"/>
    <property type="match status" value="1"/>
</dbReference>
<keyword evidence="4" id="KW-0862">Zinc</keyword>
<dbReference type="InterPro" id="IPR013955">
    <property type="entry name" value="Rep_factor-A_C"/>
</dbReference>
<evidence type="ECO:0000256" key="6">
    <source>
        <dbReference type="SAM" id="MobiDB-lite"/>
    </source>
</evidence>
<evidence type="ECO:0000259" key="7">
    <source>
        <dbReference type="Pfam" id="PF02721"/>
    </source>
</evidence>
<protein>
    <submittedName>
        <fullName evidence="9">Uncharacterized protein</fullName>
    </submittedName>
</protein>